<evidence type="ECO:0000313" key="3">
    <source>
        <dbReference type="Proteomes" id="UP000295277"/>
    </source>
</evidence>
<feature type="region of interest" description="Disordered" evidence="1">
    <location>
        <begin position="1"/>
        <end position="24"/>
    </location>
</feature>
<feature type="compositionally biased region" description="Polar residues" evidence="1">
    <location>
        <begin position="7"/>
        <end position="22"/>
    </location>
</feature>
<evidence type="ECO:0000256" key="1">
    <source>
        <dbReference type="SAM" id="MobiDB-lite"/>
    </source>
</evidence>
<gene>
    <name evidence="2" type="ORF">EV216_10197</name>
</gene>
<evidence type="ECO:0000313" key="2">
    <source>
        <dbReference type="EMBL" id="TCM88087.1"/>
    </source>
</evidence>
<reference evidence="2 3" key="1">
    <citation type="submission" date="2019-03" db="EMBL/GenBank/DDBJ databases">
        <title>Genomic Encyclopedia of Type Strains, Phase IV (KMG-IV): sequencing the most valuable type-strain genomes for metagenomic binning, comparative biology and taxonomic classification.</title>
        <authorList>
            <person name="Goeker M."/>
        </authorList>
    </citation>
    <scope>NUCLEOTIDE SEQUENCE [LARGE SCALE GENOMIC DNA]</scope>
    <source>
        <strain evidence="2 3">DSM 21153</strain>
    </source>
</reference>
<keyword evidence="3" id="KW-1185">Reference proteome</keyword>
<dbReference type="AlphaFoldDB" id="A0A4R1Z346"/>
<proteinExistence type="predicted"/>
<organism evidence="2 3">
    <name type="scientific">Rhodovulum steppense</name>
    <dbReference type="NCBI Taxonomy" id="540251"/>
    <lineage>
        <taxon>Bacteria</taxon>
        <taxon>Pseudomonadati</taxon>
        <taxon>Pseudomonadota</taxon>
        <taxon>Alphaproteobacteria</taxon>
        <taxon>Rhodobacterales</taxon>
        <taxon>Paracoccaceae</taxon>
        <taxon>Rhodovulum</taxon>
    </lineage>
</organism>
<protein>
    <submittedName>
        <fullName evidence="2">Uncharacterized protein</fullName>
    </submittedName>
</protein>
<name>A0A4R1Z346_9RHOB</name>
<dbReference type="Proteomes" id="UP000295277">
    <property type="component" value="Unassembled WGS sequence"/>
</dbReference>
<sequence>MTDKMQMPSQLSDDATPLSSKMNWPLLSDRKSNVELSTADPTPFSSKMNWPLIGGRGEGNVELMTDNPTIFSSKMGWPLLSDKATMFDTQLNTAQGGASTSTGDGGFSKFLRGIMTGEVQK</sequence>
<dbReference type="EMBL" id="SLVM01000001">
    <property type="protein sequence ID" value="TCM88087.1"/>
    <property type="molecule type" value="Genomic_DNA"/>
</dbReference>
<accession>A0A4R1Z346</accession>
<comment type="caution">
    <text evidence="2">The sequence shown here is derived from an EMBL/GenBank/DDBJ whole genome shotgun (WGS) entry which is preliminary data.</text>
</comment>